<gene>
    <name evidence="2" type="ORF">E5167_15080</name>
</gene>
<keyword evidence="1" id="KW-0812">Transmembrane</keyword>
<comment type="caution">
    <text evidence="2">The sequence shown here is derived from an EMBL/GenBank/DDBJ whole genome shotgun (WGS) entry which is preliminary data.</text>
</comment>
<accession>A0A4V5LPJ1</accession>
<feature type="transmembrane region" description="Helical" evidence="1">
    <location>
        <begin position="40"/>
        <end position="61"/>
    </location>
</feature>
<protein>
    <submittedName>
        <fullName evidence="2">Uncharacterized protein</fullName>
    </submittedName>
</protein>
<reference evidence="2 3" key="1">
    <citation type="submission" date="2019-04" db="EMBL/GenBank/DDBJ databases">
        <title>Lacinutrix sp. nov., isolated from marine water.</title>
        <authorList>
            <person name="Kim W."/>
        </authorList>
    </citation>
    <scope>NUCLEOTIDE SEQUENCE [LARGE SCALE GENOMIC DNA]</scope>
    <source>
        <strain evidence="2 3">CAU 1491</strain>
    </source>
</reference>
<keyword evidence="3" id="KW-1185">Reference proteome</keyword>
<name>A0A4V5LPJ1_9FLAO</name>
<proteinExistence type="predicted"/>
<evidence type="ECO:0000313" key="3">
    <source>
        <dbReference type="Proteomes" id="UP000307657"/>
    </source>
</evidence>
<dbReference type="AlphaFoldDB" id="A0A4V5LPJ1"/>
<dbReference type="Proteomes" id="UP000307657">
    <property type="component" value="Unassembled WGS sequence"/>
</dbReference>
<dbReference type="EMBL" id="SUPL01000014">
    <property type="protein sequence ID" value="TJY31609.1"/>
    <property type="molecule type" value="Genomic_DNA"/>
</dbReference>
<keyword evidence="1" id="KW-1133">Transmembrane helix</keyword>
<organism evidence="2 3">
    <name type="scientific">Pontimicrobium aquaticum</name>
    <dbReference type="NCBI Taxonomy" id="2565367"/>
    <lineage>
        <taxon>Bacteria</taxon>
        <taxon>Pseudomonadati</taxon>
        <taxon>Bacteroidota</taxon>
        <taxon>Flavobacteriia</taxon>
        <taxon>Flavobacteriales</taxon>
        <taxon>Flavobacteriaceae</taxon>
        <taxon>Pontimicrobium</taxon>
    </lineage>
</organism>
<sequence length="65" mass="7273">MVKNVHSQITHNVDVYGKLRVCVRGFSEGKSEASKRATNIGLAKTSNFLYTVLAIVFFIQLDFPL</sequence>
<keyword evidence="1" id="KW-0472">Membrane</keyword>
<dbReference type="OrthoDB" id="1454474at2"/>
<evidence type="ECO:0000256" key="1">
    <source>
        <dbReference type="SAM" id="Phobius"/>
    </source>
</evidence>
<evidence type="ECO:0000313" key="2">
    <source>
        <dbReference type="EMBL" id="TJY31609.1"/>
    </source>
</evidence>